<proteinExistence type="predicted"/>
<organism evidence="1 2">
    <name type="scientific">Bauhinia variegata</name>
    <name type="common">Purple orchid tree</name>
    <name type="synonym">Phanera variegata</name>
    <dbReference type="NCBI Taxonomy" id="167791"/>
    <lineage>
        <taxon>Eukaryota</taxon>
        <taxon>Viridiplantae</taxon>
        <taxon>Streptophyta</taxon>
        <taxon>Embryophyta</taxon>
        <taxon>Tracheophyta</taxon>
        <taxon>Spermatophyta</taxon>
        <taxon>Magnoliopsida</taxon>
        <taxon>eudicotyledons</taxon>
        <taxon>Gunneridae</taxon>
        <taxon>Pentapetalae</taxon>
        <taxon>rosids</taxon>
        <taxon>fabids</taxon>
        <taxon>Fabales</taxon>
        <taxon>Fabaceae</taxon>
        <taxon>Cercidoideae</taxon>
        <taxon>Cercideae</taxon>
        <taxon>Bauhiniinae</taxon>
        <taxon>Bauhinia</taxon>
    </lineage>
</organism>
<dbReference type="EMBL" id="CM039430">
    <property type="protein sequence ID" value="KAI4343763.1"/>
    <property type="molecule type" value="Genomic_DNA"/>
</dbReference>
<name>A0ACB9P4V6_BAUVA</name>
<dbReference type="Proteomes" id="UP000828941">
    <property type="component" value="Chromosome 5"/>
</dbReference>
<gene>
    <name evidence="1" type="ORF">L6164_011072</name>
</gene>
<comment type="caution">
    <text evidence="1">The sequence shown here is derived from an EMBL/GenBank/DDBJ whole genome shotgun (WGS) entry which is preliminary data.</text>
</comment>
<evidence type="ECO:0000313" key="1">
    <source>
        <dbReference type="EMBL" id="KAI4343763.1"/>
    </source>
</evidence>
<evidence type="ECO:0000313" key="2">
    <source>
        <dbReference type="Proteomes" id="UP000828941"/>
    </source>
</evidence>
<sequence length="85" mass="9481">MMDIIVSLTLLFAGIVVLVLIHVCIVLRAFGGGDEDGDRVQSIYVGTKRMSREEVKRLLSFDYKEAERGASLADCAVCLREFQGW</sequence>
<accession>A0ACB9P4V6</accession>
<reference evidence="1 2" key="1">
    <citation type="journal article" date="2022" name="DNA Res.">
        <title>Chromosomal-level genome assembly of the orchid tree Bauhinia variegata (Leguminosae; Cercidoideae) supports the allotetraploid origin hypothesis of Bauhinia.</title>
        <authorList>
            <person name="Zhong Y."/>
            <person name="Chen Y."/>
            <person name="Zheng D."/>
            <person name="Pang J."/>
            <person name="Liu Y."/>
            <person name="Luo S."/>
            <person name="Meng S."/>
            <person name="Qian L."/>
            <person name="Wei D."/>
            <person name="Dai S."/>
            <person name="Zhou R."/>
        </authorList>
    </citation>
    <scope>NUCLEOTIDE SEQUENCE [LARGE SCALE GENOMIC DNA]</scope>
    <source>
        <strain evidence="1">BV-YZ2020</strain>
    </source>
</reference>
<protein>
    <submittedName>
        <fullName evidence="1">Uncharacterized protein</fullName>
    </submittedName>
</protein>
<keyword evidence="2" id="KW-1185">Reference proteome</keyword>